<gene>
    <name evidence="2" type="ORF">SAMN05216268_110214</name>
</gene>
<dbReference type="EMBL" id="FRBK01000010">
    <property type="protein sequence ID" value="SHM36959.1"/>
    <property type="molecule type" value="Genomic_DNA"/>
</dbReference>
<feature type="compositionally biased region" description="Basic and acidic residues" evidence="1">
    <location>
        <begin position="57"/>
        <end position="71"/>
    </location>
</feature>
<dbReference type="Proteomes" id="UP000184388">
    <property type="component" value="Unassembled WGS sequence"/>
</dbReference>
<accession>A0A9X8MZ37</accession>
<evidence type="ECO:0000313" key="3">
    <source>
        <dbReference type="Proteomes" id="UP000184388"/>
    </source>
</evidence>
<dbReference type="AlphaFoldDB" id="A0A9X8MZ37"/>
<organism evidence="2 3">
    <name type="scientific">Streptomyces yunnanensis</name>
    <dbReference type="NCBI Taxonomy" id="156453"/>
    <lineage>
        <taxon>Bacteria</taxon>
        <taxon>Bacillati</taxon>
        <taxon>Actinomycetota</taxon>
        <taxon>Actinomycetes</taxon>
        <taxon>Kitasatosporales</taxon>
        <taxon>Streptomycetaceae</taxon>
        <taxon>Streptomyces</taxon>
    </lineage>
</organism>
<proteinExistence type="predicted"/>
<evidence type="ECO:0000313" key="2">
    <source>
        <dbReference type="EMBL" id="SHM36959.1"/>
    </source>
</evidence>
<sequence>MPIGPRYRRVSALQRQFFDREAALTAYDEALRGLRPTGGTLPRALNSSPTLNFVRAGDPREQGGTPIRDRVTTAGPPAGSGGTS</sequence>
<feature type="region of interest" description="Disordered" evidence="1">
    <location>
        <begin position="38"/>
        <end position="84"/>
    </location>
</feature>
<name>A0A9X8MZ37_9ACTN</name>
<protein>
    <submittedName>
        <fullName evidence="2">Uncharacterized protein</fullName>
    </submittedName>
</protein>
<comment type="caution">
    <text evidence="2">The sequence shown here is derived from an EMBL/GenBank/DDBJ whole genome shotgun (WGS) entry which is preliminary data.</text>
</comment>
<reference evidence="3" key="1">
    <citation type="submission" date="2016-11" db="EMBL/GenBank/DDBJ databases">
        <authorList>
            <person name="Jaros S."/>
            <person name="Januszkiewicz K."/>
            <person name="Wedrychowicz H."/>
        </authorList>
    </citation>
    <scope>NUCLEOTIDE SEQUENCE [LARGE SCALE GENOMIC DNA]</scope>
    <source>
        <strain evidence="3">CGMCC 4.3555</strain>
    </source>
</reference>
<evidence type="ECO:0000256" key="1">
    <source>
        <dbReference type="SAM" id="MobiDB-lite"/>
    </source>
</evidence>